<feature type="transmembrane region" description="Helical" evidence="8">
    <location>
        <begin position="86"/>
        <end position="110"/>
    </location>
</feature>
<dbReference type="Pfam" id="PF02254">
    <property type="entry name" value="TrkA_N"/>
    <property type="match status" value="1"/>
</dbReference>
<dbReference type="SUPFAM" id="SSF51735">
    <property type="entry name" value="NAD(P)-binding Rossmann-fold domains"/>
    <property type="match status" value="1"/>
</dbReference>
<keyword evidence="4" id="KW-0630">Potassium</keyword>
<feature type="transmembrane region" description="Helical" evidence="8">
    <location>
        <begin position="6"/>
        <end position="23"/>
    </location>
</feature>
<keyword evidence="12" id="KW-1185">Reference proteome</keyword>
<feature type="transmembrane region" description="Helical" evidence="8">
    <location>
        <begin position="323"/>
        <end position="343"/>
    </location>
</feature>
<evidence type="ECO:0000313" key="11">
    <source>
        <dbReference type="EMBL" id="SHE76384.1"/>
    </source>
</evidence>
<dbReference type="Gene3D" id="3.30.70.1450">
    <property type="entry name" value="Regulator of K+ conductance, C-terminal domain"/>
    <property type="match status" value="1"/>
</dbReference>
<keyword evidence="7 8" id="KW-0472">Membrane</keyword>
<organism evidence="11 12">
    <name type="scientific">Psychroflexus salarius</name>
    <dbReference type="NCBI Taxonomy" id="1155689"/>
    <lineage>
        <taxon>Bacteria</taxon>
        <taxon>Pseudomonadati</taxon>
        <taxon>Bacteroidota</taxon>
        <taxon>Flavobacteriia</taxon>
        <taxon>Flavobacteriales</taxon>
        <taxon>Flavobacteriaceae</taxon>
        <taxon>Psychroflexus</taxon>
    </lineage>
</organism>
<dbReference type="Pfam" id="PF02080">
    <property type="entry name" value="TrkA_C"/>
    <property type="match status" value="1"/>
</dbReference>
<feature type="transmembrane region" description="Helical" evidence="8">
    <location>
        <begin position="116"/>
        <end position="135"/>
    </location>
</feature>
<keyword evidence="4" id="KW-0406">Ion transport</keyword>
<dbReference type="RefSeq" id="WP_073193012.1">
    <property type="nucleotide sequence ID" value="NZ_FQTW01000005.1"/>
</dbReference>
<comment type="similarity">
    <text evidence="2">Belongs to the monovalent cation:proton antiporter 2 (CPA2) transporter (TC 2.A.37) family.</text>
</comment>
<feature type="transmembrane region" description="Helical" evidence="8">
    <location>
        <begin position="147"/>
        <end position="170"/>
    </location>
</feature>
<dbReference type="GO" id="GO:0006813">
    <property type="term" value="P:potassium ion transport"/>
    <property type="evidence" value="ECO:0007669"/>
    <property type="project" value="UniProtKB-KW"/>
</dbReference>
<dbReference type="PROSITE" id="PS51202">
    <property type="entry name" value="RCK_C"/>
    <property type="match status" value="1"/>
</dbReference>
<dbReference type="PANTHER" id="PTHR42751">
    <property type="entry name" value="SODIUM/HYDROGEN EXCHANGER FAMILY/TRKA DOMAIN PROTEIN"/>
    <property type="match status" value="1"/>
</dbReference>
<feature type="transmembrane region" description="Helical" evidence="8">
    <location>
        <begin position="61"/>
        <end position="79"/>
    </location>
</feature>
<keyword evidence="3" id="KW-0813">Transport</keyword>
<dbReference type="SUPFAM" id="SSF116726">
    <property type="entry name" value="TrkA C-terminal domain-like"/>
    <property type="match status" value="1"/>
</dbReference>
<dbReference type="GO" id="GO:0016020">
    <property type="term" value="C:membrane"/>
    <property type="evidence" value="ECO:0007669"/>
    <property type="project" value="UniProtKB-SubCell"/>
</dbReference>
<feature type="transmembrane region" description="Helical" evidence="8">
    <location>
        <begin position="355"/>
        <end position="374"/>
    </location>
</feature>
<dbReference type="PROSITE" id="PS51201">
    <property type="entry name" value="RCK_N"/>
    <property type="match status" value="1"/>
</dbReference>
<dbReference type="InterPro" id="IPR038770">
    <property type="entry name" value="Na+/solute_symporter_sf"/>
</dbReference>
<dbReference type="OrthoDB" id="9781411at2"/>
<proteinExistence type="inferred from homology"/>
<keyword evidence="5 8" id="KW-0812">Transmembrane</keyword>
<gene>
    <name evidence="11" type="ORF">SAMN05444278_10586</name>
</gene>
<evidence type="ECO:0000256" key="7">
    <source>
        <dbReference type="ARBA" id="ARBA00023136"/>
    </source>
</evidence>
<dbReference type="InterPro" id="IPR006037">
    <property type="entry name" value="RCK_C"/>
</dbReference>
<dbReference type="InterPro" id="IPR036721">
    <property type="entry name" value="RCK_C_sf"/>
</dbReference>
<dbReference type="Gene3D" id="1.20.1530.20">
    <property type="match status" value="1"/>
</dbReference>
<accession>A0A1M4W517</accession>
<protein>
    <submittedName>
        <fullName evidence="11">Kef-type potassium/proton antiporter, CPA2 family</fullName>
    </submittedName>
</protein>
<dbReference type="EMBL" id="FQTW01000005">
    <property type="protein sequence ID" value="SHE76384.1"/>
    <property type="molecule type" value="Genomic_DNA"/>
</dbReference>
<dbReference type="Gene3D" id="3.40.50.720">
    <property type="entry name" value="NAD(P)-binding Rossmann-like Domain"/>
    <property type="match status" value="1"/>
</dbReference>
<keyword evidence="6 8" id="KW-1133">Transmembrane helix</keyword>
<dbReference type="Pfam" id="PF00999">
    <property type="entry name" value="Na_H_Exchanger"/>
    <property type="match status" value="1"/>
</dbReference>
<feature type="domain" description="RCK N-terminal" evidence="9">
    <location>
        <begin position="416"/>
        <end position="533"/>
    </location>
</feature>
<feature type="transmembrane region" description="Helical" evidence="8">
    <location>
        <begin position="217"/>
        <end position="250"/>
    </location>
</feature>
<feature type="transmembrane region" description="Helical" evidence="8">
    <location>
        <begin position="176"/>
        <end position="197"/>
    </location>
</feature>
<dbReference type="GO" id="GO:0008324">
    <property type="term" value="F:monoatomic cation transmembrane transporter activity"/>
    <property type="evidence" value="ECO:0007669"/>
    <property type="project" value="InterPro"/>
</dbReference>
<dbReference type="GO" id="GO:0015297">
    <property type="term" value="F:antiporter activity"/>
    <property type="evidence" value="ECO:0007669"/>
    <property type="project" value="InterPro"/>
</dbReference>
<evidence type="ECO:0000313" key="12">
    <source>
        <dbReference type="Proteomes" id="UP000184462"/>
    </source>
</evidence>
<evidence type="ECO:0000256" key="5">
    <source>
        <dbReference type="ARBA" id="ARBA00022692"/>
    </source>
</evidence>
<evidence type="ECO:0000256" key="1">
    <source>
        <dbReference type="ARBA" id="ARBA00004141"/>
    </source>
</evidence>
<dbReference type="AlphaFoldDB" id="A0A1M4W517"/>
<keyword evidence="4" id="KW-0633">Potassium transport</keyword>
<evidence type="ECO:0000259" key="10">
    <source>
        <dbReference type="PROSITE" id="PS51202"/>
    </source>
</evidence>
<dbReference type="InterPro" id="IPR036291">
    <property type="entry name" value="NAD(P)-bd_dom_sf"/>
</dbReference>
<dbReference type="InterPro" id="IPR003148">
    <property type="entry name" value="RCK_N"/>
</dbReference>
<dbReference type="InterPro" id="IPR006153">
    <property type="entry name" value="Cation/H_exchanger_TM"/>
</dbReference>
<evidence type="ECO:0000256" key="2">
    <source>
        <dbReference type="ARBA" id="ARBA00005551"/>
    </source>
</evidence>
<evidence type="ECO:0000256" key="4">
    <source>
        <dbReference type="ARBA" id="ARBA00022538"/>
    </source>
</evidence>
<feature type="transmembrane region" description="Helical" evidence="8">
    <location>
        <begin position="270"/>
        <end position="288"/>
    </location>
</feature>
<evidence type="ECO:0000256" key="3">
    <source>
        <dbReference type="ARBA" id="ARBA00022448"/>
    </source>
</evidence>
<comment type="subcellular location">
    <subcellularLocation>
        <location evidence="1">Membrane</location>
        <topology evidence="1">Multi-pass membrane protein</topology>
    </subcellularLocation>
</comment>
<feature type="transmembrane region" description="Helical" evidence="8">
    <location>
        <begin position="295"/>
        <end position="317"/>
    </location>
</feature>
<feature type="transmembrane region" description="Helical" evidence="8">
    <location>
        <begin position="30"/>
        <end position="49"/>
    </location>
</feature>
<sequence>MEIPLLKEIVVVLGISIVIILAFQKLKLPSILGFLSAGIIVGPNAFNLLSSQHEVELLSEIGIIFLLFVIGIELSFSGLMKIKRTVFLGGGAQVTLTIATVALIASIYGLSVNTSIFVGFLIALSSTAIVLKLLQERGEIQSPQGRLSLGVLIFQDIIVVPMMLVTPILAGKTPDVWNTVLMLILKIIGLAVVVFILQKYIVPKVFRAVVKTKSKELFILTTVVFCFAIAWLTSAVGLSLALGAFFAGLIISESEYSHQATANVLPFREIFISFFFISVGSLLDIQFFGRHFHYIILIVLVVLIVKVLVVLLTSRLLKLTPKVAFIGAFSLLQVGEFSLLLSTVGLQNELLTADLYQYFLAVSIVTMALTPMFINKAEKFSRFLLTVPIPKRVKKRLNAQKIDMSSHEDDHFHDWEDHVIIVGYGINGKNISRVTQQIGIPYVIVEMDFEEFEAAKANNQPIVFGDAGQTEILQHVNVQKARVVVIAISDPVATKQIISSIRLFSQTVYIIVRTRFVKEIEENMKIGADEVIPEEFETSIEIFTRVLKQYMVTQDEISNIVTEIRSADYEVLTSLKPVSKKAVFKQLNIPNKEVATLHVQHRDNPIVGRTIEASGIGKNYNLTVLAIKRGRKYIDEIKPDTKICVDDIIYIFGTPTKINELNKIVKL</sequence>
<dbReference type="PANTHER" id="PTHR42751:SF3">
    <property type="entry name" value="SODIUM_GLUTAMATE SYMPORTER"/>
    <property type="match status" value="1"/>
</dbReference>
<dbReference type="STRING" id="1155689.SAMN05444278_10586"/>
<evidence type="ECO:0000256" key="6">
    <source>
        <dbReference type="ARBA" id="ARBA00022989"/>
    </source>
</evidence>
<evidence type="ECO:0000259" key="9">
    <source>
        <dbReference type="PROSITE" id="PS51201"/>
    </source>
</evidence>
<name>A0A1M4W517_9FLAO</name>
<feature type="domain" description="RCK C-terminal" evidence="10">
    <location>
        <begin position="581"/>
        <end position="667"/>
    </location>
</feature>
<dbReference type="GO" id="GO:1902600">
    <property type="term" value="P:proton transmembrane transport"/>
    <property type="evidence" value="ECO:0007669"/>
    <property type="project" value="InterPro"/>
</dbReference>
<evidence type="ECO:0000256" key="8">
    <source>
        <dbReference type="SAM" id="Phobius"/>
    </source>
</evidence>
<dbReference type="Proteomes" id="UP000184462">
    <property type="component" value="Unassembled WGS sequence"/>
</dbReference>
<reference evidence="11 12" key="1">
    <citation type="submission" date="2016-11" db="EMBL/GenBank/DDBJ databases">
        <authorList>
            <person name="Jaros S."/>
            <person name="Januszkiewicz K."/>
            <person name="Wedrychowicz H."/>
        </authorList>
    </citation>
    <scope>NUCLEOTIDE SEQUENCE [LARGE SCALE GENOMIC DNA]</scope>
    <source>
        <strain evidence="11 12">DSM 25661</strain>
    </source>
</reference>